<organism evidence="1">
    <name type="scientific">gut metagenome</name>
    <dbReference type="NCBI Taxonomy" id="749906"/>
    <lineage>
        <taxon>unclassified sequences</taxon>
        <taxon>metagenomes</taxon>
        <taxon>organismal metagenomes</taxon>
    </lineage>
</organism>
<accession>J9FM13</accession>
<gene>
    <name evidence="1" type="ORF">EVA_15942</name>
</gene>
<proteinExistence type="predicted"/>
<dbReference type="EMBL" id="AMCI01005529">
    <property type="protein sequence ID" value="EJW95956.1"/>
    <property type="molecule type" value="Genomic_DNA"/>
</dbReference>
<sequence length="109" mass="12094">MARVIDHLKGINAYPIPQRALAEIADKRGLNLEETITAGDMLEAAYQLAKADLLLWLSIAPDVAQGGQSFSFTDAQRKQLRSQADAIYHRFEEANQATAVRYGYKGSRL</sequence>
<name>J9FM13_9ZZZZ</name>
<dbReference type="AlphaFoldDB" id="J9FM13"/>
<comment type="caution">
    <text evidence="1">The sequence shown here is derived from an EMBL/GenBank/DDBJ whole genome shotgun (WGS) entry which is preliminary data.</text>
</comment>
<evidence type="ECO:0000313" key="1">
    <source>
        <dbReference type="EMBL" id="EJW95956.1"/>
    </source>
</evidence>
<protein>
    <submittedName>
        <fullName evidence="1">Uncharacterized protein</fullName>
    </submittedName>
</protein>
<reference evidence="1" key="1">
    <citation type="journal article" date="2012" name="PLoS ONE">
        <title>Gene sets for utilization of primary and secondary nutrition supplies in the distal gut of endangered iberian lynx.</title>
        <authorList>
            <person name="Alcaide M."/>
            <person name="Messina E."/>
            <person name="Richter M."/>
            <person name="Bargiela R."/>
            <person name="Peplies J."/>
            <person name="Huws S.A."/>
            <person name="Newbold C.J."/>
            <person name="Golyshin P.N."/>
            <person name="Simon M.A."/>
            <person name="Lopez G."/>
            <person name="Yakimov M.M."/>
            <person name="Ferrer M."/>
        </authorList>
    </citation>
    <scope>NUCLEOTIDE SEQUENCE</scope>
</reference>